<name>A0A0A2LQA8_PENIT</name>
<dbReference type="OMA" id="TMHIEQV"/>
<reference evidence="2 3" key="1">
    <citation type="journal article" date="2015" name="Mol. Plant Microbe Interact.">
        <title>Genome, transcriptome, and functional analyses of Penicillium expansum provide new insights into secondary metabolism and pathogenicity.</title>
        <authorList>
            <person name="Ballester A.R."/>
            <person name="Marcet-Houben M."/>
            <person name="Levin E."/>
            <person name="Sela N."/>
            <person name="Selma-Lazaro C."/>
            <person name="Carmona L."/>
            <person name="Wisniewski M."/>
            <person name="Droby S."/>
            <person name="Gonzalez-Candelas L."/>
            <person name="Gabaldon T."/>
        </authorList>
    </citation>
    <scope>NUCLEOTIDE SEQUENCE [LARGE SCALE GENOMIC DNA]</scope>
    <source>
        <strain evidence="2 3">PHI-1</strain>
    </source>
</reference>
<dbReference type="OrthoDB" id="3485856at2759"/>
<accession>A0A0A2LQA8</accession>
<feature type="compositionally biased region" description="Low complexity" evidence="1">
    <location>
        <begin position="316"/>
        <end position="328"/>
    </location>
</feature>
<dbReference type="STRING" id="40296.A0A0A2LQA8"/>
<proteinExistence type="predicted"/>
<evidence type="ECO:0000256" key="1">
    <source>
        <dbReference type="SAM" id="MobiDB-lite"/>
    </source>
</evidence>
<keyword evidence="3" id="KW-1185">Reference proteome</keyword>
<organism evidence="2 3">
    <name type="scientific">Penicillium italicum</name>
    <name type="common">Blue mold</name>
    <dbReference type="NCBI Taxonomy" id="40296"/>
    <lineage>
        <taxon>Eukaryota</taxon>
        <taxon>Fungi</taxon>
        <taxon>Dikarya</taxon>
        <taxon>Ascomycota</taxon>
        <taxon>Pezizomycotina</taxon>
        <taxon>Eurotiomycetes</taxon>
        <taxon>Eurotiomycetidae</taxon>
        <taxon>Eurotiales</taxon>
        <taxon>Aspergillaceae</taxon>
        <taxon>Penicillium</taxon>
    </lineage>
</organism>
<comment type="caution">
    <text evidence="2">The sequence shown here is derived from an EMBL/GenBank/DDBJ whole genome shotgun (WGS) entry which is preliminary data.</text>
</comment>
<feature type="region of interest" description="Disordered" evidence="1">
    <location>
        <begin position="1"/>
        <end position="31"/>
    </location>
</feature>
<sequence length="328" mass="36682">MAAGITPPRSGSEPPLTPPSTEEKPSSTRSQVVIDSFRHHQTGQRSSPWTDYRFDTSDYAGLLRMLNADKTLQDYVEDKVRVLQRGDGPAAEFAKEIKHFASSRIELPNEVDDGEIKFTRREPDASFGHCHARYPGVVIEVCYSQKSHQIHRLADDYILSTDGSINTVVCLDVDYNGSKKATISVWRPTYEPKDGVIEFRSTPIVKAQTFRTSDGHPVEEAALRLMLKDFGTEELTRGRPELNQEVTISSEQLCCFLSEAEARQKVYTRRVGSKNKVLPGAKKRRRSETPPDHLSSDESTSKTTGRDSKRGRLESDYSPSSPSATSDN</sequence>
<dbReference type="HOGENOM" id="CLU_044860_2_0_1"/>
<feature type="region of interest" description="Disordered" evidence="1">
    <location>
        <begin position="273"/>
        <end position="328"/>
    </location>
</feature>
<protein>
    <submittedName>
        <fullName evidence="2">Uncharacterized protein</fullName>
    </submittedName>
</protein>
<evidence type="ECO:0000313" key="2">
    <source>
        <dbReference type="EMBL" id="KGO78440.1"/>
    </source>
</evidence>
<evidence type="ECO:0000313" key="3">
    <source>
        <dbReference type="Proteomes" id="UP000030104"/>
    </source>
</evidence>
<feature type="compositionally biased region" description="Basic and acidic residues" evidence="1">
    <location>
        <begin position="287"/>
        <end position="315"/>
    </location>
</feature>
<dbReference type="EMBL" id="JQGA01000007">
    <property type="protein sequence ID" value="KGO78440.1"/>
    <property type="molecule type" value="Genomic_DNA"/>
</dbReference>
<dbReference type="AlphaFoldDB" id="A0A0A2LQA8"/>
<dbReference type="Proteomes" id="UP000030104">
    <property type="component" value="Unassembled WGS sequence"/>
</dbReference>
<dbReference type="PhylomeDB" id="A0A0A2LQA8"/>
<gene>
    <name evidence="2" type="ORF">PITC_069030</name>
</gene>